<evidence type="ECO:0000256" key="4">
    <source>
        <dbReference type="ARBA" id="ARBA00023155"/>
    </source>
</evidence>
<feature type="DNA-binding region" description="Homeobox" evidence="6">
    <location>
        <begin position="182"/>
        <end position="244"/>
    </location>
</feature>
<dbReference type="PROSITE" id="PS51978">
    <property type="entry name" value="PBC"/>
    <property type="match status" value="1"/>
</dbReference>
<dbReference type="PANTHER" id="PTHR11850">
    <property type="entry name" value="HOMEOBOX PROTEIN TRANSCRIPTION FACTORS"/>
    <property type="match status" value="1"/>
</dbReference>
<proteinExistence type="inferred from homology"/>
<feature type="compositionally biased region" description="Low complexity" evidence="7">
    <location>
        <begin position="241"/>
        <end position="261"/>
    </location>
</feature>
<sequence length="331" mass="39275">MSVNDLLNHLQNTLNSLDSDYNQVCQDVASNPHRHILNDILLERKQMLRGTLCIGSSLDNEEPSEKIDDIILDLDNPSFPLSSEGVDKDEEWLNLEKKYYEQLKNIKQELIIREQELMKDNSKAVDAMLHALRMQMIYRPIDERDRQLARDSVNKRFMSARISLRSDIASKVLVLRREIEQQGRKRRNFDKETTEILQKWFNEHRESPYPSEEQKNELAKQCGIKLSQVNNWFGNQRIRSKQQLKQMQNEQQQRQRQQQQMGMEDPTSSTSQDYSNQYGGFDEQQQHHQDYMSMPGPSNSDYQPNYYMDYNPNYDEPHDDSYQMCNNSMNY</sequence>
<keyword evidence="3 6" id="KW-0238">DNA-binding</keyword>
<comment type="similarity">
    <text evidence="2">Belongs to the TALE/PBX homeobox family.</text>
</comment>
<evidence type="ECO:0000259" key="8">
    <source>
        <dbReference type="PROSITE" id="PS50071"/>
    </source>
</evidence>
<feature type="compositionally biased region" description="Low complexity" evidence="7">
    <location>
        <begin position="301"/>
        <end position="314"/>
    </location>
</feature>
<keyword evidence="4 6" id="KW-0371">Homeobox</keyword>
<dbReference type="EMBL" id="CADEPM010000002">
    <property type="protein sequence ID" value="CAB3399541.1"/>
    <property type="molecule type" value="Genomic_DNA"/>
</dbReference>
<evidence type="ECO:0000313" key="11">
    <source>
        <dbReference type="Proteomes" id="UP000494206"/>
    </source>
</evidence>
<evidence type="ECO:0000256" key="2">
    <source>
        <dbReference type="ARBA" id="ARBA00007601"/>
    </source>
</evidence>
<evidence type="ECO:0000313" key="10">
    <source>
        <dbReference type="EMBL" id="CAB3399541.1"/>
    </source>
</evidence>
<reference evidence="10 11" key="1">
    <citation type="submission" date="2020-04" db="EMBL/GenBank/DDBJ databases">
        <authorList>
            <person name="Laetsch R D."/>
            <person name="Stevens L."/>
            <person name="Kumar S."/>
            <person name="Blaxter L. M."/>
        </authorList>
    </citation>
    <scope>NUCLEOTIDE SEQUENCE [LARGE SCALE GENOMIC DNA]</scope>
</reference>
<dbReference type="SUPFAM" id="SSF46689">
    <property type="entry name" value="Homeodomain-like"/>
    <property type="match status" value="1"/>
</dbReference>
<dbReference type="Proteomes" id="UP000494206">
    <property type="component" value="Unassembled WGS sequence"/>
</dbReference>
<comment type="caution">
    <text evidence="10">The sequence shown here is derived from an EMBL/GenBank/DDBJ whole genome shotgun (WGS) entry which is preliminary data.</text>
</comment>
<dbReference type="InterPro" id="IPR005542">
    <property type="entry name" value="PBX_PBC_dom"/>
</dbReference>
<keyword evidence="5 6" id="KW-0539">Nucleus</keyword>
<dbReference type="PROSITE" id="PS50071">
    <property type="entry name" value="HOMEOBOX_2"/>
    <property type="match status" value="1"/>
</dbReference>
<evidence type="ECO:0000259" key="9">
    <source>
        <dbReference type="PROSITE" id="PS51978"/>
    </source>
</evidence>
<dbReference type="GO" id="GO:0000981">
    <property type="term" value="F:DNA-binding transcription factor activity, RNA polymerase II-specific"/>
    <property type="evidence" value="ECO:0007669"/>
    <property type="project" value="InterPro"/>
</dbReference>
<dbReference type="InterPro" id="IPR001356">
    <property type="entry name" value="HD"/>
</dbReference>
<feature type="compositionally biased region" description="Polar residues" evidence="7">
    <location>
        <begin position="266"/>
        <end position="278"/>
    </location>
</feature>
<dbReference type="PROSITE" id="PS00027">
    <property type="entry name" value="HOMEOBOX_1"/>
    <property type="match status" value="1"/>
</dbReference>
<evidence type="ECO:0000256" key="1">
    <source>
        <dbReference type="ARBA" id="ARBA00004123"/>
    </source>
</evidence>
<comment type="subcellular location">
    <subcellularLocation>
        <location evidence="1 6">Nucleus</location>
    </subcellularLocation>
</comment>
<dbReference type="CDD" id="cd00086">
    <property type="entry name" value="homeodomain"/>
    <property type="match status" value="1"/>
</dbReference>
<dbReference type="Pfam" id="PF05920">
    <property type="entry name" value="Homeobox_KN"/>
    <property type="match status" value="1"/>
</dbReference>
<dbReference type="Pfam" id="PF03792">
    <property type="entry name" value="PBC"/>
    <property type="match status" value="1"/>
</dbReference>
<evidence type="ECO:0008006" key="12">
    <source>
        <dbReference type="Google" id="ProtNLM"/>
    </source>
</evidence>
<dbReference type="InterPro" id="IPR017970">
    <property type="entry name" value="Homeobox_CS"/>
</dbReference>
<dbReference type="AlphaFoldDB" id="A0A8S1EHV7"/>
<dbReference type="Gene3D" id="1.10.10.60">
    <property type="entry name" value="Homeodomain-like"/>
    <property type="match status" value="1"/>
</dbReference>
<dbReference type="GO" id="GO:0000987">
    <property type="term" value="F:cis-regulatory region sequence-specific DNA binding"/>
    <property type="evidence" value="ECO:0007669"/>
    <property type="project" value="UniProtKB-ARBA"/>
</dbReference>
<dbReference type="InterPro" id="IPR050224">
    <property type="entry name" value="TALE_homeobox"/>
</dbReference>
<dbReference type="InterPro" id="IPR009057">
    <property type="entry name" value="Homeodomain-like_sf"/>
</dbReference>
<evidence type="ECO:0000256" key="5">
    <source>
        <dbReference type="ARBA" id="ARBA00023242"/>
    </source>
</evidence>
<evidence type="ECO:0000256" key="6">
    <source>
        <dbReference type="PROSITE-ProRule" id="PRU00108"/>
    </source>
</evidence>
<feature type="region of interest" description="Disordered" evidence="7">
    <location>
        <begin position="240"/>
        <end position="331"/>
    </location>
</feature>
<dbReference type="InterPro" id="IPR008422">
    <property type="entry name" value="KN_HD"/>
</dbReference>
<gene>
    <name evidence="10" type="ORF">CBOVIS_LOCUS2641</name>
</gene>
<protein>
    <recommendedName>
        <fullName evidence="12">Homeobox domain-containing protein</fullName>
    </recommendedName>
</protein>
<accession>A0A8S1EHV7</accession>
<organism evidence="10 11">
    <name type="scientific">Caenorhabditis bovis</name>
    <dbReference type="NCBI Taxonomy" id="2654633"/>
    <lineage>
        <taxon>Eukaryota</taxon>
        <taxon>Metazoa</taxon>
        <taxon>Ecdysozoa</taxon>
        <taxon>Nematoda</taxon>
        <taxon>Chromadorea</taxon>
        <taxon>Rhabditida</taxon>
        <taxon>Rhabditina</taxon>
        <taxon>Rhabditomorpha</taxon>
        <taxon>Rhabditoidea</taxon>
        <taxon>Rhabditidae</taxon>
        <taxon>Peloderinae</taxon>
        <taxon>Caenorhabditis</taxon>
    </lineage>
</organism>
<evidence type="ECO:0000256" key="7">
    <source>
        <dbReference type="SAM" id="MobiDB-lite"/>
    </source>
</evidence>
<name>A0A8S1EHV7_9PELO</name>
<dbReference type="SMART" id="SM00389">
    <property type="entry name" value="HOX"/>
    <property type="match status" value="1"/>
</dbReference>
<dbReference type="GO" id="GO:0005634">
    <property type="term" value="C:nucleus"/>
    <property type="evidence" value="ECO:0007669"/>
    <property type="project" value="UniProtKB-SubCell"/>
</dbReference>
<evidence type="ECO:0000256" key="3">
    <source>
        <dbReference type="ARBA" id="ARBA00023125"/>
    </source>
</evidence>
<dbReference type="OrthoDB" id="4187154at2759"/>
<feature type="domain" description="Homeobox" evidence="8">
    <location>
        <begin position="180"/>
        <end position="243"/>
    </location>
</feature>
<feature type="domain" description="PBC" evidence="9">
    <location>
        <begin position="1"/>
        <end position="181"/>
    </location>
</feature>
<keyword evidence="11" id="KW-1185">Reference proteome</keyword>